<dbReference type="PANTHER" id="PTHR43784:SF2">
    <property type="entry name" value="GDSL-LIKE LIPASE_ACYLHYDROLASE, PUTATIVE (AFU_ORTHOLOGUE AFUA_2G00820)-RELATED"/>
    <property type="match status" value="1"/>
</dbReference>
<name>A0A1H7RID3_STRJI</name>
<reference evidence="3" key="1">
    <citation type="submission" date="2016-10" db="EMBL/GenBank/DDBJ databases">
        <authorList>
            <person name="Varghese N."/>
        </authorList>
    </citation>
    <scope>NUCLEOTIDE SEQUENCE [LARGE SCALE GENOMIC DNA]</scope>
    <source>
        <strain evidence="3">DSM 45096 / BCRC 16803 / CGMCC 4.1857 / CIP 109030 / JCM 12277 / KCTC 19219 / NBRC 100920 / 33214</strain>
    </source>
</reference>
<dbReference type="AlphaFoldDB" id="A0A1H7RID3"/>
<dbReference type="InterPro" id="IPR053140">
    <property type="entry name" value="GDSL_Rv0518-like"/>
</dbReference>
<dbReference type="PANTHER" id="PTHR43784">
    <property type="entry name" value="GDSL-LIKE LIPASE/ACYLHYDROLASE, PUTATIVE (AFU_ORTHOLOGUE AFUA_2G00820)-RELATED"/>
    <property type="match status" value="1"/>
</dbReference>
<dbReference type="eggNOG" id="COG2755">
    <property type="taxonomic scope" value="Bacteria"/>
</dbReference>
<dbReference type="Gene3D" id="3.40.50.1110">
    <property type="entry name" value="SGNH hydrolase"/>
    <property type="match status" value="1"/>
</dbReference>
<dbReference type="Proteomes" id="UP000183015">
    <property type="component" value="Unassembled WGS sequence"/>
</dbReference>
<gene>
    <name evidence="2" type="ORF">SAMN05414137_110153</name>
</gene>
<dbReference type="InterPro" id="IPR036514">
    <property type="entry name" value="SGNH_hydro_sf"/>
</dbReference>
<dbReference type="Pfam" id="PF13472">
    <property type="entry name" value="Lipase_GDSL_2"/>
    <property type="match status" value="1"/>
</dbReference>
<dbReference type="SUPFAM" id="SSF52266">
    <property type="entry name" value="SGNH hydrolase"/>
    <property type="match status" value="1"/>
</dbReference>
<sequence length="351" mass="36473">MATWSTTYLAALGDPAVTPAFMPQPRAFAAAETVRQRVRVRRGGSALRLVLSNEFGTGPLVFDAVTVNSVPLTLAGVTRWEIPAGRTATSDPVGFAFADGDELTVDCVLGADAGAGAFLHSAQRTGEVLGSSERFGSLYWITRVLTDAPARGPVIVAVGDSLTRGDGTSPDLDQRYPDHLQRRVGTTGVVLNAGIGGNRLLGPLFGPTLPDRFDRDVLGVPEATHLLLMAGLNDLPAGATAPEITAVLFDLATRAQQHGIRPVLGTLTPMMGSVYETFRAAGNEATRLAVNEAVTAQKAWPVVDFAAAVADPADPSRLAPPFDSGDGVHLSDSGAEALAAAVHLDLVAAHA</sequence>
<dbReference type="EMBL" id="FOAZ01000010">
    <property type="protein sequence ID" value="SEL60011.1"/>
    <property type="molecule type" value="Genomic_DNA"/>
</dbReference>
<evidence type="ECO:0000313" key="2">
    <source>
        <dbReference type="EMBL" id="SEL60011.1"/>
    </source>
</evidence>
<keyword evidence="3" id="KW-1185">Reference proteome</keyword>
<evidence type="ECO:0000313" key="3">
    <source>
        <dbReference type="Proteomes" id="UP000183015"/>
    </source>
</evidence>
<evidence type="ECO:0000259" key="1">
    <source>
        <dbReference type="Pfam" id="PF13472"/>
    </source>
</evidence>
<dbReference type="RefSeq" id="WP_042459088.1">
    <property type="nucleotide sequence ID" value="NZ_BBPN01000057.1"/>
</dbReference>
<dbReference type="InterPro" id="IPR013830">
    <property type="entry name" value="SGNH_hydro"/>
</dbReference>
<accession>A0A1H7RID3</accession>
<protein>
    <submittedName>
        <fullName evidence="2">Lysophospholipase L1</fullName>
    </submittedName>
</protein>
<proteinExistence type="predicted"/>
<organism evidence="2 3">
    <name type="scientific">Streptacidiphilus jiangxiensis</name>
    <dbReference type="NCBI Taxonomy" id="235985"/>
    <lineage>
        <taxon>Bacteria</taxon>
        <taxon>Bacillati</taxon>
        <taxon>Actinomycetota</taxon>
        <taxon>Actinomycetes</taxon>
        <taxon>Kitasatosporales</taxon>
        <taxon>Streptomycetaceae</taxon>
        <taxon>Streptacidiphilus</taxon>
    </lineage>
</organism>
<feature type="domain" description="SGNH hydrolase-type esterase" evidence="1">
    <location>
        <begin position="157"/>
        <end position="336"/>
    </location>
</feature>
<dbReference type="STRING" id="235985.SAMN05414137_110153"/>